<evidence type="ECO:0000256" key="9">
    <source>
        <dbReference type="ARBA" id="ARBA00023010"/>
    </source>
</evidence>
<proteinExistence type="inferred from homology"/>
<dbReference type="HOGENOM" id="CLU_116157_2_0_0"/>
<keyword evidence="5" id="KW-1003">Cell membrane</keyword>
<dbReference type="PANTHER" id="PTHR33909">
    <property type="entry name" value="SEC TRANSLOCON ACCESSORY COMPLEX SUBUNIT YAJC"/>
    <property type="match status" value="1"/>
</dbReference>
<accession>A0A1C9ZYH8</accession>
<keyword evidence="7" id="KW-0653">Protein transport</keyword>
<dbReference type="KEGG" id="eti:RSTT_541"/>
<dbReference type="KEGG" id="rsd:TGRD_565"/>
<evidence type="ECO:0000256" key="4">
    <source>
        <dbReference type="ARBA" id="ARBA00022448"/>
    </source>
</evidence>
<protein>
    <recommendedName>
        <fullName evidence="3">Sec translocon accessory complex subunit YajC</fullName>
    </recommendedName>
</protein>
<evidence type="ECO:0000256" key="3">
    <source>
        <dbReference type="ARBA" id="ARBA00014962"/>
    </source>
</evidence>
<reference evidence="13" key="1">
    <citation type="journal article" date="2008" name="Proc. Natl. Acad. Sci. U.S.A.">
        <title>Complete genome of the uncultured termite group 1 bacteria in a single host protist cell.</title>
        <authorList>
            <person name="Hongoh Y."/>
            <person name="Sharma V.K."/>
            <person name="Prakash T."/>
            <person name="Noda S."/>
            <person name="Taylor T.D."/>
            <person name="Kudo T."/>
            <person name="Sakaki Y."/>
            <person name="Toyoda A."/>
            <person name="Hattori M."/>
            <person name="Ohkuma M."/>
        </authorList>
    </citation>
    <scope>NUCLEOTIDE SEQUENCE [LARGE SCALE GENOMIC DNA]</scope>
    <source>
        <strain evidence="13">Rs-D17 genomovar Ri2008</strain>
    </source>
</reference>
<dbReference type="GO" id="GO:0005886">
    <property type="term" value="C:plasma membrane"/>
    <property type="evidence" value="ECO:0007669"/>
    <property type="project" value="UniProtKB-SubCell"/>
</dbReference>
<dbReference type="GO" id="GO:0015031">
    <property type="term" value="P:protein transport"/>
    <property type="evidence" value="ECO:0007669"/>
    <property type="project" value="UniProtKB-KW"/>
</dbReference>
<evidence type="ECO:0000256" key="5">
    <source>
        <dbReference type="ARBA" id="ARBA00022475"/>
    </source>
</evidence>
<keyword evidence="6 11" id="KW-0812">Transmembrane</keyword>
<dbReference type="InterPro" id="IPR003849">
    <property type="entry name" value="Preprotein_translocase_YajC"/>
</dbReference>
<dbReference type="PRINTS" id="PR01853">
    <property type="entry name" value="YAJCTRNLCASE"/>
</dbReference>
<evidence type="ECO:0000256" key="1">
    <source>
        <dbReference type="ARBA" id="ARBA00004162"/>
    </source>
</evidence>
<organism evidence="12 13">
    <name type="scientific">Endomicrobium trichonymphae</name>
    <dbReference type="NCBI Taxonomy" id="1408204"/>
    <lineage>
        <taxon>Bacteria</taxon>
        <taxon>Pseudomonadati</taxon>
        <taxon>Elusimicrobiota</taxon>
        <taxon>Endomicrobiia</taxon>
        <taxon>Endomicrobiales</taxon>
        <taxon>Endomicrobiaceae</taxon>
        <taxon>Candidatus Endomicrobiellum</taxon>
    </lineage>
</organism>
<dbReference type="STRING" id="471821.TGRD_575"/>
<dbReference type="AlphaFoldDB" id="B1H0M6"/>
<keyword evidence="8 11" id="KW-1133">Transmembrane helix</keyword>
<evidence type="ECO:0000256" key="6">
    <source>
        <dbReference type="ARBA" id="ARBA00022692"/>
    </source>
</evidence>
<evidence type="ECO:0000256" key="7">
    <source>
        <dbReference type="ARBA" id="ARBA00022927"/>
    </source>
</evidence>
<keyword evidence="13" id="KW-1185">Reference proteome</keyword>
<dbReference type="Pfam" id="PF02699">
    <property type="entry name" value="YajC"/>
    <property type="match status" value="1"/>
</dbReference>
<evidence type="ECO:0000256" key="10">
    <source>
        <dbReference type="ARBA" id="ARBA00023136"/>
    </source>
</evidence>
<dbReference type="Proteomes" id="UP000001691">
    <property type="component" value="Chromosome"/>
</dbReference>
<evidence type="ECO:0000256" key="11">
    <source>
        <dbReference type="SAM" id="Phobius"/>
    </source>
</evidence>
<accession>B1H0M6</accession>
<evidence type="ECO:0000256" key="2">
    <source>
        <dbReference type="ARBA" id="ARBA00006742"/>
    </source>
</evidence>
<keyword evidence="9" id="KW-0811">Translocation</keyword>
<dbReference type="EMBL" id="AP009510">
    <property type="protein sequence ID" value="BAG14058.1"/>
    <property type="molecule type" value="Genomic_DNA"/>
</dbReference>
<sequence>MGKFVNLFIFLLAIISMPSLSFAQPLSEGLSSFGGLMPLILIFVFFYLFLLRPQQKKAKKHRDLLNSLKKDDRIITGGGLYATVNAVKGNTVEARISDGVYVQIVKQLISAVITKEDEESAKIPEIVKK</sequence>
<dbReference type="SMART" id="SM01323">
    <property type="entry name" value="YajC"/>
    <property type="match status" value="1"/>
</dbReference>
<evidence type="ECO:0000256" key="8">
    <source>
        <dbReference type="ARBA" id="ARBA00022989"/>
    </source>
</evidence>
<gene>
    <name evidence="12" type="ordered locus">TGRD_565</name>
</gene>
<comment type="similarity">
    <text evidence="2">Belongs to the YajC family.</text>
</comment>
<dbReference type="RefSeq" id="WP_015423583.1">
    <property type="nucleotide sequence ID" value="NC_020419.1"/>
</dbReference>
<evidence type="ECO:0000313" key="13">
    <source>
        <dbReference type="Proteomes" id="UP000001691"/>
    </source>
</evidence>
<keyword evidence="10 11" id="KW-0472">Membrane</keyword>
<name>B1H0M6_ENDTX</name>
<evidence type="ECO:0000313" key="12">
    <source>
        <dbReference type="EMBL" id="BAG14058.1"/>
    </source>
</evidence>
<keyword evidence="4" id="KW-0813">Transport</keyword>
<feature type="transmembrane region" description="Helical" evidence="11">
    <location>
        <begin position="33"/>
        <end position="51"/>
    </location>
</feature>
<comment type="subcellular location">
    <subcellularLocation>
        <location evidence="1">Cell membrane</location>
        <topology evidence="1">Single-pass membrane protein</topology>
    </subcellularLocation>
</comment>
<dbReference type="PANTHER" id="PTHR33909:SF1">
    <property type="entry name" value="SEC TRANSLOCON ACCESSORY COMPLEX SUBUNIT YAJC"/>
    <property type="match status" value="1"/>
</dbReference>
<dbReference type="NCBIfam" id="TIGR00739">
    <property type="entry name" value="yajC"/>
    <property type="match status" value="1"/>
</dbReference>